<dbReference type="Gene3D" id="3.30.910.20">
    <property type="entry name" value="Skp domain"/>
    <property type="match status" value="1"/>
</dbReference>
<dbReference type="InterPro" id="IPR018247">
    <property type="entry name" value="EF_Hand_1_Ca_BS"/>
</dbReference>
<dbReference type="PROSITE" id="PS00018">
    <property type="entry name" value="EF_HAND_1"/>
    <property type="match status" value="1"/>
</dbReference>
<feature type="signal peptide" evidence="1">
    <location>
        <begin position="1"/>
        <end position="26"/>
    </location>
</feature>
<dbReference type="KEGG" id="span:AWL63_15210"/>
<dbReference type="AlphaFoldDB" id="A0A1B3ZCF8"/>
<evidence type="ECO:0008006" key="4">
    <source>
        <dbReference type="Google" id="ProtNLM"/>
    </source>
</evidence>
<name>A0A1B3ZCF8_9SPHN</name>
<evidence type="ECO:0000313" key="2">
    <source>
        <dbReference type="EMBL" id="AOH85105.1"/>
    </source>
</evidence>
<gene>
    <name evidence="2" type="ORF">AWL63_15210</name>
</gene>
<feature type="chain" id="PRO_5008556398" description="Outer membrane chaperone Skp" evidence="1">
    <location>
        <begin position="27"/>
        <end position="241"/>
    </location>
</feature>
<evidence type="ECO:0000313" key="3">
    <source>
        <dbReference type="Proteomes" id="UP000094256"/>
    </source>
</evidence>
<protein>
    <recommendedName>
        <fullName evidence="4">Outer membrane chaperone Skp</fullName>
    </recommendedName>
</protein>
<dbReference type="EMBL" id="CP014168">
    <property type="protein sequence ID" value="AOH85105.1"/>
    <property type="molecule type" value="Genomic_DNA"/>
</dbReference>
<dbReference type="RefSeq" id="WP_069205651.1">
    <property type="nucleotide sequence ID" value="NZ_CP014168.1"/>
</dbReference>
<dbReference type="Pfam" id="PF03938">
    <property type="entry name" value="OmpH"/>
    <property type="match status" value="1"/>
</dbReference>
<sequence>MNTFKKLLIGGAIVVPAAFAASAATAQVSGIAFSDPESVILSAKALDAANQTIATTYKAQLDQARARQQTLDTELQALIAPLDTNKDKQLSDAEVQAAQAAKNPALAKLEAAQKAGQQEVSRLRQPATLAQAYAIEQIAMKYDPAMKAVVAAKKVSLLLSAGAIQYNSPEADLTDEIKAELDRQTPSVSVTPPANWQPSQQTGQLFQRYQQLVYYSAMQRQQGAAAAPGAAAPGKPAPQGR</sequence>
<proteinExistence type="predicted"/>
<dbReference type="InterPro" id="IPR005632">
    <property type="entry name" value="Chaperone_Skp"/>
</dbReference>
<dbReference type="SUPFAM" id="SSF111384">
    <property type="entry name" value="OmpH-like"/>
    <property type="match status" value="1"/>
</dbReference>
<keyword evidence="1" id="KW-0732">Signal</keyword>
<evidence type="ECO:0000256" key="1">
    <source>
        <dbReference type="SAM" id="SignalP"/>
    </source>
</evidence>
<dbReference type="InterPro" id="IPR024930">
    <property type="entry name" value="Skp_dom_sf"/>
</dbReference>
<accession>A0A1B3ZCF8</accession>
<keyword evidence="3" id="KW-1185">Reference proteome</keyword>
<organism evidence="2 3">
    <name type="scientific">Sphingomonas panacis</name>
    <dbReference type="NCBI Taxonomy" id="1560345"/>
    <lineage>
        <taxon>Bacteria</taxon>
        <taxon>Pseudomonadati</taxon>
        <taxon>Pseudomonadota</taxon>
        <taxon>Alphaproteobacteria</taxon>
        <taxon>Sphingomonadales</taxon>
        <taxon>Sphingomonadaceae</taxon>
        <taxon>Sphingomonas</taxon>
    </lineage>
</organism>
<dbReference type="Proteomes" id="UP000094256">
    <property type="component" value="Chromosome"/>
</dbReference>
<reference evidence="2 3" key="1">
    <citation type="submission" date="2016-01" db="EMBL/GenBank/DDBJ databases">
        <title>Complete genome and mega plasmid sequence of Sphingomonas panacis DCY99 elicits systemic resistance in rice to Xanthomonas oryzae.</title>
        <authorList>
            <person name="Kim Y.J."/>
            <person name="Yang D.C."/>
            <person name="Sing P."/>
        </authorList>
    </citation>
    <scope>NUCLEOTIDE SEQUENCE [LARGE SCALE GENOMIC DNA]</scope>
    <source>
        <strain evidence="2 3">DCY99</strain>
    </source>
</reference>
<dbReference type="STRING" id="1560345.AWL63_15210"/>
<dbReference type="SMART" id="SM00935">
    <property type="entry name" value="OmpH"/>
    <property type="match status" value="1"/>
</dbReference>
<dbReference type="GO" id="GO:0051082">
    <property type="term" value="F:unfolded protein binding"/>
    <property type="evidence" value="ECO:0007669"/>
    <property type="project" value="InterPro"/>
</dbReference>
<dbReference type="OrthoDB" id="7427936at2"/>